<dbReference type="EMBL" id="SMSI01000004">
    <property type="protein sequence ID" value="TDH34362.1"/>
    <property type="molecule type" value="Genomic_DNA"/>
</dbReference>
<evidence type="ECO:0000256" key="1">
    <source>
        <dbReference type="ARBA" id="ARBA00022603"/>
    </source>
</evidence>
<dbReference type="Gene3D" id="3.40.50.12710">
    <property type="match status" value="1"/>
</dbReference>
<dbReference type="GO" id="GO:0032259">
    <property type="term" value="P:methylation"/>
    <property type="evidence" value="ECO:0007669"/>
    <property type="project" value="UniProtKB-KW"/>
</dbReference>
<evidence type="ECO:0000313" key="4">
    <source>
        <dbReference type="Proteomes" id="UP000295131"/>
    </source>
</evidence>
<keyword evidence="2 3" id="KW-0808">Transferase</keyword>
<organism evidence="3 4">
    <name type="scientific">Pseudohoeflea suaedae</name>
    <dbReference type="NCBI Taxonomy" id="877384"/>
    <lineage>
        <taxon>Bacteria</taxon>
        <taxon>Pseudomonadati</taxon>
        <taxon>Pseudomonadota</taxon>
        <taxon>Alphaproteobacteria</taxon>
        <taxon>Hyphomicrobiales</taxon>
        <taxon>Rhizobiaceae</taxon>
        <taxon>Pseudohoeflea</taxon>
    </lineage>
</organism>
<dbReference type="GO" id="GO:0035243">
    <property type="term" value="F:protein-arginine omega-N symmetric methyltransferase activity"/>
    <property type="evidence" value="ECO:0007669"/>
    <property type="project" value="TreeGrafter"/>
</dbReference>
<dbReference type="OrthoDB" id="9794208at2"/>
<proteinExistence type="predicted"/>
<dbReference type="PANTHER" id="PTHR12049">
    <property type="entry name" value="PROTEIN ARGININE METHYLTRANSFERASE NDUFAF7, MITOCHONDRIAL"/>
    <property type="match status" value="1"/>
</dbReference>
<accession>A0A4R5PHQ4</accession>
<evidence type="ECO:0000256" key="2">
    <source>
        <dbReference type="ARBA" id="ARBA00022679"/>
    </source>
</evidence>
<dbReference type="Proteomes" id="UP000295131">
    <property type="component" value="Unassembled WGS sequence"/>
</dbReference>
<keyword evidence="1 3" id="KW-0489">Methyltransferase</keyword>
<reference evidence="3 4" key="1">
    <citation type="journal article" date="2013" name="Int. J. Syst. Evol. Microbiol.">
        <title>Hoeflea suaedae sp. nov., an endophytic bacterium isolated from the root of the halophyte Suaeda maritima.</title>
        <authorList>
            <person name="Chung E.J."/>
            <person name="Park J.A."/>
            <person name="Pramanik P."/>
            <person name="Bibi F."/>
            <person name="Jeon C.O."/>
            <person name="Chung Y.R."/>
        </authorList>
    </citation>
    <scope>NUCLEOTIDE SEQUENCE [LARGE SCALE GENOMIC DNA]</scope>
    <source>
        <strain evidence="3 4">YC6898</strain>
    </source>
</reference>
<dbReference type="InterPro" id="IPR038375">
    <property type="entry name" value="NDUFAF7_sf"/>
</dbReference>
<comment type="caution">
    <text evidence="3">The sequence shown here is derived from an EMBL/GenBank/DDBJ whole genome shotgun (WGS) entry which is preliminary data.</text>
</comment>
<sequence length="367" mass="39837">MTTPLARKIKSIIAETGPISVADYFAICLADPEHGYYRSREPFGRSGDFTTAPEISQLFGELIGIFVVHAWQGHGQPDNVRLIEIGPGRGTLMADALRTIERIAPPLFRALSVHMVETSERLQGVQRQTLVKFKDKLDWHDDFASVPEGFSLVMANELFDAIPIHQFVRTGDTFRERVVTLDETGKLAFSIGPAGIQKNLLPDKGANPPADALFEVAPARTAIMLSIAERLVRQGGTALIIDYGHLNSNYGDTLQAIYRHDFDPPLHRPGEADLTSHVDFEALAEASLAAGAHVHRPLTQGEFLLGLGLLERAGRLGAGKDTMTQAAITDAVNRLAGEGAGAMGQLFKVLCVSGRQLALSPFDRIGQ</sequence>
<protein>
    <submittedName>
        <fullName evidence="3">Class I SAM-dependent methyltransferase</fullName>
    </submittedName>
</protein>
<gene>
    <name evidence="3" type="ORF">E2A64_16985</name>
</gene>
<evidence type="ECO:0000313" key="3">
    <source>
        <dbReference type="EMBL" id="TDH34362.1"/>
    </source>
</evidence>
<dbReference type="PANTHER" id="PTHR12049:SF7">
    <property type="entry name" value="PROTEIN ARGININE METHYLTRANSFERASE NDUFAF7, MITOCHONDRIAL"/>
    <property type="match status" value="1"/>
</dbReference>
<dbReference type="SUPFAM" id="SSF53335">
    <property type="entry name" value="S-adenosyl-L-methionine-dependent methyltransferases"/>
    <property type="match status" value="1"/>
</dbReference>
<dbReference type="Pfam" id="PF02636">
    <property type="entry name" value="Methyltransf_28"/>
    <property type="match status" value="1"/>
</dbReference>
<dbReference type="AlphaFoldDB" id="A0A4R5PHQ4"/>
<dbReference type="InterPro" id="IPR029063">
    <property type="entry name" value="SAM-dependent_MTases_sf"/>
</dbReference>
<dbReference type="InterPro" id="IPR003788">
    <property type="entry name" value="NDUFAF7"/>
</dbReference>
<name>A0A4R5PHQ4_9HYPH</name>
<dbReference type="RefSeq" id="WP_133285708.1">
    <property type="nucleotide sequence ID" value="NZ_SMSI01000004.1"/>
</dbReference>
<keyword evidence="4" id="KW-1185">Reference proteome</keyword>